<dbReference type="VEuPathDB" id="FungiDB:RhiirA1_441963"/>
<gene>
    <name evidence="1" type="ORF">RhiirA4_416454</name>
</gene>
<accession>A0A2I1G3H5</accession>
<keyword evidence="2" id="KW-1185">Reference proteome</keyword>
<dbReference type="Proteomes" id="UP000234323">
    <property type="component" value="Unassembled WGS sequence"/>
</dbReference>
<comment type="caution">
    <text evidence="1">The sequence shown here is derived from an EMBL/GenBank/DDBJ whole genome shotgun (WGS) entry which is preliminary data.</text>
</comment>
<dbReference type="EMBL" id="LLXI01000135">
    <property type="protein sequence ID" value="PKY41185.1"/>
    <property type="molecule type" value="Genomic_DNA"/>
</dbReference>
<sequence length="118" mass="14194">MEYKINLTKEESEKYLRKESGIKIKIYNENDEAISLKTIYHIRPNKKRKRYTTCDNRKVIKKVKSENKVENFIKELRTLINDKDMLIPEVQNVEIYDVKKLVERYISLENTNGKNILE</sequence>
<evidence type="ECO:0000313" key="1">
    <source>
        <dbReference type="EMBL" id="PKY41185.1"/>
    </source>
</evidence>
<proteinExistence type="predicted"/>
<reference evidence="1 2" key="1">
    <citation type="submission" date="2015-10" db="EMBL/GenBank/DDBJ databases">
        <title>Genome analyses suggest a sexual origin of heterokaryosis in a supposedly ancient asexual fungus.</title>
        <authorList>
            <person name="Ropars J."/>
            <person name="Sedzielewska K."/>
            <person name="Noel J."/>
            <person name="Charron P."/>
            <person name="Farinelli L."/>
            <person name="Marton T."/>
            <person name="Kruger M."/>
            <person name="Pelin A."/>
            <person name="Brachmann A."/>
            <person name="Corradi N."/>
        </authorList>
    </citation>
    <scope>NUCLEOTIDE SEQUENCE [LARGE SCALE GENOMIC DNA]</scope>
    <source>
        <strain evidence="1 2">A4</strain>
    </source>
</reference>
<protein>
    <submittedName>
        <fullName evidence="1">Uncharacterized protein</fullName>
    </submittedName>
</protein>
<organism evidence="1 2">
    <name type="scientific">Rhizophagus irregularis</name>
    <dbReference type="NCBI Taxonomy" id="588596"/>
    <lineage>
        <taxon>Eukaryota</taxon>
        <taxon>Fungi</taxon>
        <taxon>Fungi incertae sedis</taxon>
        <taxon>Mucoromycota</taxon>
        <taxon>Glomeromycotina</taxon>
        <taxon>Glomeromycetes</taxon>
        <taxon>Glomerales</taxon>
        <taxon>Glomeraceae</taxon>
        <taxon>Rhizophagus</taxon>
    </lineage>
</organism>
<name>A0A2I1G3H5_9GLOM</name>
<dbReference type="AlphaFoldDB" id="A0A2I1G3H5"/>
<evidence type="ECO:0000313" key="2">
    <source>
        <dbReference type="Proteomes" id="UP000234323"/>
    </source>
</evidence>